<protein>
    <recommendedName>
        <fullName evidence="5">EGF-like domain-containing protein</fullName>
    </recommendedName>
</protein>
<proteinExistence type="predicted"/>
<feature type="chain" id="PRO_5003319706" description="EGF-like domain-containing protein" evidence="4">
    <location>
        <begin position="24"/>
        <end position="1040"/>
    </location>
</feature>
<dbReference type="InterPro" id="IPR000742">
    <property type="entry name" value="EGF"/>
</dbReference>
<keyword evidence="7" id="KW-1185">Reference proteome</keyword>
<feature type="compositionally biased region" description="Low complexity" evidence="2">
    <location>
        <begin position="677"/>
        <end position="702"/>
    </location>
</feature>
<evidence type="ECO:0000256" key="1">
    <source>
        <dbReference type="PROSITE-ProRule" id="PRU00076"/>
    </source>
</evidence>
<dbReference type="EMBL" id="GL883014">
    <property type="protein sequence ID" value="EGG19494.1"/>
    <property type="molecule type" value="Genomic_DNA"/>
</dbReference>
<name>F4PXI4_CACFS</name>
<dbReference type="Pfam" id="PF22933">
    <property type="entry name" value="ComC_SSD"/>
    <property type="match status" value="1"/>
</dbReference>
<feature type="domain" description="EGF-like" evidence="5">
    <location>
        <begin position="708"/>
        <end position="744"/>
    </location>
</feature>
<accession>F4PXI4</accession>
<keyword evidence="4" id="KW-0732">Signal</keyword>
<gene>
    <name evidence="6" type="ORF">DFA_00071</name>
</gene>
<dbReference type="KEGG" id="dfa:DFA_00071"/>
<keyword evidence="3" id="KW-1133">Transmembrane helix</keyword>
<dbReference type="GeneID" id="14871562"/>
<dbReference type="InterPro" id="IPR032675">
    <property type="entry name" value="LRR_dom_sf"/>
</dbReference>
<evidence type="ECO:0000313" key="6">
    <source>
        <dbReference type="EMBL" id="EGG19494.1"/>
    </source>
</evidence>
<evidence type="ECO:0000256" key="4">
    <source>
        <dbReference type="SAM" id="SignalP"/>
    </source>
</evidence>
<dbReference type="InterPro" id="IPR053331">
    <property type="entry name" value="EGF-like_comC"/>
</dbReference>
<sequence length="1040" mass="114184">MRYFYISLFVCLFLLLDIQTKSSTLVYSQNLSTSERMLKWVAQQFGINVPLDQSLCNTVLLDIPIFTCSGGHVTKIQIQRTIFTSKGAPDNTLDTLDFPALTIFYYINNTVTNQALNTLLKLRNVPTLQSLYVGDQSITTIPNDFPTTFPLLSSFASYLGLSPSPTLFNNSNIETLSLFAQINGPFILDATVSMKKLMTLSMYYSSLDPILFTQSAYPKLSALSLTFPVANSISNISILQNSMVSLALFAPTFNSGFNVVLGNTSNLKDLQISGPLTTLSPASLNDYPSLIYARFINTSLTSYPFNFWPDKLTYLEITKSNFIIPNTPVSPKLETLIFSGNNINQVPWNIFNNAPLLSLSLSSNPGLVGTVPESMCGIKKLDINQTGIQAVPNCFWCYDTASSVLVTSLPRPPGNLCSGLSFDSVNLLSIFGKVKVKGNMIGFGNPQNQPYPLIATIPNKLLEFQVPTPLSNFYTPQSTVLKLSPTNPNITMAVTIVEVGIALLPQTDFSMTQINHGVMVKIQAFTFNNQLLHTITLNSNTYQCNGMSQTTSSISCVTPTPLPSGTYSLNISNIGYSEIIHLRYTPTYPTISSASSFRNDNDDIKVINLFGNFGDNGQNTPVVMINNTIPCTIQYINSSYINCSTIHNQYGAASVFVSVDGVNFTRPNVLYFYPPESNNNNNGTTSSTTISSTTTTTTTTGGPPQLTLKEQCEQQTQNCYGNGQCQDNGKCQCNPGYNLLDNCLTKYFNDTIPIETNTTAPVTKFNIEGVQFMFEMYSVQELDIDGETVIQEVLTEKWLSNVTTEGTLTSVNYTLVSNETTANVSAAISFSSQQREIAFGDRNFTIAPNSIKVTVEINNWKFQSNIASLRVIFKTLVNTSQGVSVGCDSQQIIDPFAYDSYGSTIQYLRVVKQGIQFTGRFLDYVLSDGRSTYSRTQLVSLNNTDTSHPDESIALIGVNLPQCQSCVLDPDFTPLIIDNSRVSTCGGSSSSDILWKIIVGACVGGVVFIALLVGLVAYLKDSNSFRLRFRKNDAIIMKKI</sequence>
<evidence type="ECO:0000256" key="3">
    <source>
        <dbReference type="SAM" id="Phobius"/>
    </source>
</evidence>
<feature type="transmembrane region" description="Helical" evidence="3">
    <location>
        <begin position="993"/>
        <end position="1019"/>
    </location>
</feature>
<dbReference type="AlphaFoldDB" id="F4PXI4"/>
<dbReference type="PROSITE" id="PS01186">
    <property type="entry name" value="EGF_2"/>
    <property type="match status" value="1"/>
</dbReference>
<dbReference type="Gene3D" id="3.80.10.10">
    <property type="entry name" value="Ribonuclease Inhibitor"/>
    <property type="match status" value="1"/>
</dbReference>
<dbReference type="SUPFAM" id="SSF52058">
    <property type="entry name" value="L domain-like"/>
    <property type="match status" value="1"/>
</dbReference>
<organism evidence="6 7">
    <name type="scientific">Cavenderia fasciculata</name>
    <name type="common">Slime mold</name>
    <name type="synonym">Dictyostelium fasciculatum</name>
    <dbReference type="NCBI Taxonomy" id="261658"/>
    <lineage>
        <taxon>Eukaryota</taxon>
        <taxon>Amoebozoa</taxon>
        <taxon>Evosea</taxon>
        <taxon>Eumycetozoa</taxon>
        <taxon>Dictyostelia</taxon>
        <taxon>Acytosteliales</taxon>
        <taxon>Cavenderiaceae</taxon>
        <taxon>Cavenderia</taxon>
    </lineage>
</organism>
<feature type="region of interest" description="Disordered" evidence="2">
    <location>
        <begin position="675"/>
        <end position="702"/>
    </location>
</feature>
<dbReference type="Proteomes" id="UP000007797">
    <property type="component" value="Unassembled WGS sequence"/>
</dbReference>
<keyword evidence="1" id="KW-0245">EGF-like domain</keyword>
<comment type="caution">
    <text evidence="1">Lacks conserved residue(s) required for the propagation of feature annotation.</text>
</comment>
<reference evidence="7" key="1">
    <citation type="journal article" date="2011" name="Genome Res.">
        <title>Phylogeny-wide analysis of social amoeba genomes highlights ancient origins for complex intercellular communication.</title>
        <authorList>
            <person name="Heidel A.J."/>
            <person name="Lawal H.M."/>
            <person name="Felder M."/>
            <person name="Schilde C."/>
            <person name="Helps N.R."/>
            <person name="Tunggal B."/>
            <person name="Rivero F."/>
            <person name="John U."/>
            <person name="Schleicher M."/>
            <person name="Eichinger L."/>
            <person name="Platzer M."/>
            <person name="Noegel A.A."/>
            <person name="Schaap P."/>
            <person name="Gloeckner G."/>
        </authorList>
    </citation>
    <scope>NUCLEOTIDE SEQUENCE [LARGE SCALE GENOMIC DNA]</scope>
    <source>
        <strain evidence="7">SH3</strain>
    </source>
</reference>
<dbReference type="PANTHER" id="PTHR24032:SF16">
    <property type="entry name" value="EGF-LIKE DOMAIN-CONTAINING PROTEIN"/>
    <property type="match status" value="1"/>
</dbReference>
<evidence type="ECO:0000256" key="2">
    <source>
        <dbReference type="SAM" id="MobiDB-lite"/>
    </source>
</evidence>
<feature type="signal peptide" evidence="4">
    <location>
        <begin position="1"/>
        <end position="23"/>
    </location>
</feature>
<dbReference type="PANTHER" id="PTHR24032">
    <property type="entry name" value="EGF-LIKE DOMAIN-CONTAINING PROTEIN-RELATED-RELATED"/>
    <property type="match status" value="1"/>
</dbReference>
<evidence type="ECO:0000259" key="5">
    <source>
        <dbReference type="PROSITE" id="PS50026"/>
    </source>
</evidence>
<dbReference type="PROSITE" id="PS50026">
    <property type="entry name" value="EGF_3"/>
    <property type="match status" value="1"/>
</dbReference>
<evidence type="ECO:0000313" key="7">
    <source>
        <dbReference type="Proteomes" id="UP000007797"/>
    </source>
</evidence>
<keyword evidence="3" id="KW-0812">Transmembrane</keyword>
<dbReference type="RefSeq" id="XP_004357788.1">
    <property type="nucleotide sequence ID" value="XM_004357731.1"/>
</dbReference>
<keyword evidence="3" id="KW-0472">Membrane</keyword>
<dbReference type="InterPro" id="IPR054484">
    <property type="entry name" value="ComC_SSD"/>
</dbReference>